<organism evidence="1 2">
    <name type="scientific">Roseivirga thermotolerans</name>
    <dbReference type="NCBI Taxonomy" id="1758176"/>
    <lineage>
        <taxon>Bacteria</taxon>
        <taxon>Pseudomonadati</taxon>
        <taxon>Bacteroidota</taxon>
        <taxon>Cytophagia</taxon>
        <taxon>Cytophagales</taxon>
        <taxon>Roseivirgaceae</taxon>
        <taxon>Roseivirga</taxon>
    </lineage>
</organism>
<accession>A0ABQ3I323</accession>
<keyword evidence="2" id="KW-1185">Reference proteome</keyword>
<dbReference type="EMBL" id="BNAG01000002">
    <property type="protein sequence ID" value="GHE59962.1"/>
    <property type="molecule type" value="Genomic_DNA"/>
</dbReference>
<name>A0ABQ3I323_9BACT</name>
<evidence type="ECO:0000313" key="2">
    <source>
        <dbReference type="Proteomes" id="UP000658258"/>
    </source>
</evidence>
<comment type="caution">
    <text evidence="1">The sequence shown here is derived from an EMBL/GenBank/DDBJ whole genome shotgun (WGS) entry which is preliminary data.</text>
</comment>
<proteinExistence type="predicted"/>
<dbReference type="RefSeq" id="WP_189629458.1">
    <property type="nucleotide sequence ID" value="NZ_BNAG01000002.1"/>
</dbReference>
<evidence type="ECO:0000313" key="1">
    <source>
        <dbReference type="EMBL" id="GHE59962.1"/>
    </source>
</evidence>
<reference evidence="2" key="1">
    <citation type="journal article" date="2019" name="Int. J. Syst. Evol. Microbiol.">
        <title>The Global Catalogue of Microorganisms (GCM) 10K type strain sequencing project: providing services to taxonomists for standard genome sequencing and annotation.</title>
        <authorList>
            <consortium name="The Broad Institute Genomics Platform"/>
            <consortium name="The Broad Institute Genome Sequencing Center for Infectious Disease"/>
            <person name="Wu L."/>
            <person name="Ma J."/>
        </authorList>
    </citation>
    <scope>NUCLEOTIDE SEQUENCE [LARGE SCALE GENOMIC DNA]</scope>
    <source>
        <strain evidence="2">CGMCC 1.15111</strain>
    </source>
</reference>
<dbReference type="Proteomes" id="UP000658258">
    <property type="component" value="Unassembled WGS sequence"/>
</dbReference>
<gene>
    <name evidence="1" type="ORF">GCM10011340_13370</name>
</gene>
<protein>
    <submittedName>
        <fullName evidence="1">Uncharacterized protein</fullName>
    </submittedName>
</protein>
<sequence length="228" mass="24403">MYIFNNTHFLYDSCGGRGSSCGSSNGCGSSSKGEKDITTPLELHACMGLNACKGHDRFGTNACAGQGFCATQTHVCHTLNNCRGQGGCGLYGDASEQCRPGANDCAWQGSCATPIQAERFSTQGPNAGKSTWLLARKLFEERMAKANRTVGPSPFPSGPPQKWLQSVAANGEYDSCGNSGDKYCSFGYNSPAKNAEEMIEASREALKDTCTECKKVEEDEKRESQAQQ</sequence>